<dbReference type="KEGG" id="sphl:LPB140_12050"/>
<protein>
    <submittedName>
        <fullName evidence="1">Uncharacterized protein</fullName>
    </submittedName>
</protein>
<dbReference type="InterPro" id="IPR024173">
    <property type="entry name" value="Pesterase_MJ0037-like"/>
</dbReference>
<dbReference type="Proteomes" id="UP000242561">
    <property type="component" value="Chromosome"/>
</dbReference>
<dbReference type="NCBIfam" id="TIGR04123">
    <property type="entry name" value="P_estr_lig_assc"/>
    <property type="match status" value="1"/>
</dbReference>
<dbReference type="OrthoDB" id="9795838at2"/>
<gene>
    <name evidence="1" type="ORF">LPB140_12050</name>
</gene>
<sequence length="229" mass="25262">MDMAIQTFTFGAEQFCFAGPRALFWPRKSALLVADLHLEKASNFAMGGQMLPPYDSHEIIENLGDLAAQFNAACIYSLGDNFHDDDGQYRLSKNVQDKITALAEKYTLNWIIGNHDEALSRSFGGNIYEEMNVDGIILRHMAQRHETRPEISGHFHPKYRAKIRGRQINRVCALAAGNHLILPAFGALTGGMGANDAAIASACGMKSGDMAAAYMDANPRLITMQLYFT</sequence>
<name>A0A1L3JE56_9SPHN</name>
<organism evidence="1 2">
    <name type="scientific">Sphingorhabdus lutea</name>
    <dbReference type="NCBI Taxonomy" id="1913578"/>
    <lineage>
        <taxon>Bacteria</taxon>
        <taxon>Pseudomonadati</taxon>
        <taxon>Pseudomonadota</taxon>
        <taxon>Alphaproteobacteria</taxon>
        <taxon>Sphingomonadales</taxon>
        <taxon>Sphingomonadaceae</taxon>
        <taxon>Sphingorhabdus</taxon>
    </lineage>
</organism>
<dbReference type="PANTHER" id="PTHR39323:SF1">
    <property type="entry name" value="BLR1149 PROTEIN"/>
    <property type="match status" value="1"/>
</dbReference>
<reference evidence="1 2" key="1">
    <citation type="submission" date="2016-11" db="EMBL/GenBank/DDBJ databases">
        <title>Sphingorhabdus sp. LPB0140, isolated from marine environment.</title>
        <authorList>
            <person name="Kim E."/>
            <person name="Yi H."/>
        </authorList>
    </citation>
    <scope>NUCLEOTIDE SEQUENCE [LARGE SCALE GENOMIC DNA]</scope>
    <source>
        <strain evidence="1 2">LPB0140</strain>
    </source>
</reference>
<dbReference type="Gene3D" id="3.60.21.10">
    <property type="match status" value="1"/>
</dbReference>
<dbReference type="EMBL" id="CP018154">
    <property type="protein sequence ID" value="APG63396.1"/>
    <property type="molecule type" value="Genomic_DNA"/>
</dbReference>
<keyword evidence="2" id="KW-1185">Reference proteome</keyword>
<evidence type="ECO:0000313" key="1">
    <source>
        <dbReference type="EMBL" id="APG63396.1"/>
    </source>
</evidence>
<dbReference type="PIRSF" id="PIRSF000887">
    <property type="entry name" value="Pesterase_MJ0037"/>
    <property type="match status" value="1"/>
</dbReference>
<dbReference type="PANTHER" id="PTHR39323">
    <property type="entry name" value="BLR1149 PROTEIN"/>
    <property type="match status" value="1"/>
</dbReference>
<evidence type="ECO:0000313" key="2">
    <source>
        <dbReference type="Proteomes" id="UP000242561"/>
    </source>
</evidence>
<dbReference type="AlphaFoldDB" id="A0A1L3JE56"/>
<dbReference type="InterPro" id="IPR029052">
    <property type="entry name" value="Metallo-depent_PP-like"/>
</dbReference>
<proteinExistence type="predicted"/>
<dbReference type="SUPFAM" id="SSF56300">
    <property type="entry name" value="Metallo-dependent phosphatases"/>
    <property type="match status" value="1"/>
</dbReference>
<accession>A0A1L3JE56</accession>
<dbReference type="STRING" id="1913578.LPB140_12050"/>
<dbReference type="InterPro" id="IPR026336">
    <property type="entry name" value="PdeM-like"/>
</dbReference>